<comment type="caution">
    <text evidence="1">The sequence shown here is derived from an EMBL/GenBank/DDBJ whole genome shotgun (WGS) entry which is preliminary data.</text>
</comment>
<reference evidence="1" key="1">
    <citation type="submission" date="2023-07" db="EMBL/GenBank/DDBJ databases">
        <title>Genome content predicts the carbon catabolic preferences of heterotrophic bacteria.</title>
        <authorList>
            <person name="Gralka M."/>
        </authorList>
    </citation>
    <scope>NUCLEOTIDE SEQUENCE</scope>
    <source>
        <strain evidence="1">G2M05</strain>
    </source>
</reference>
<gene>
    <name evidence="1" type="ORF">Q4568_15780</name>
</gene>
<evidence type="ECO:0000313" key="2">
    <source>
        <dbReference type="Proteomes" id="UP001170624"/>
    </source>
</evidence>
<proteinExistence type="predicted"/>
<dbReference type="RefSeq" id="WP_303500431.1">
    <property type="nucleotide sequence ID" value="NZ_JAUOPU010000018.1"/>
</dbReference>
<organism evidence="1 2">
    <name type="scientific">Photobacterium sanguinicancri</name>
    <dbReference type="NCBI Taxonomy" id="875932"/>
    <lineage>
        <taxon>Bacteria</taxon>
        <taxon>Pseudomonadati</taxon>
        <taxon>Pseudomonadota</taxon>
        <taxon>Gammaproteobacteria</taxon>
        <taxon>Vibrionales</taxon>
        <taxon>Vibrionaceae</taxon>
        <taxon>Photobacterium</taxon>
    </lineage>
</organism>
<protein>
    <submittedName>
        <fullName evidence="1">Uncharacterized protein</fullName>
    </submittedName>
</protein>
<dbReference type="Proteomes" id="UP001170624">
    <property type="component" value="Unassembled WGS sequence"/>
</dbReference>
<dbReference type="AlphaFoldDB" id="A0AAW7Y7R6"/>
<name>A0AAW7Y7R6_9GAMM</name>
<evidence type="ECO:0000313" key="1">
    <source>
        <dbReference type="EMBL" id="MDO6544005.1"/>
    </source>
</evidence>
<sequence>MASKGQGLTVREGFKIGGIDHRGPETDYTTVSDKARAIACRGQQDLRTTHHN</sequence>
<dbReference type="EMBL" id="JAUOPU010000018">
    <property type="protein sequence ID" value="MDO6544005.1"/>
    <property type="molecule type" value="Genomic_DNA"/>
</dbReference>
<accession>A0AAW7Y7R6</accession>